<dbReference type="Gene3D" id="3.40.50.1000">
    <property type="entry name" value="HAD superfamily/HAD-like"/>
    <property type="match status" value="1"/>
</dbReference>
<evidence type="ECO:0000256" key="14">
    <source>
        <dbReference type="SAM" id="Phobius"/>
    </source>
</evidence>
<dbReference type="PANTHER" id="PTHR43294:SF21">
    <property type="entry name" value="CATION TRANSPORTING ATPASE"/>
    <property type="match status" value="1"/>
</dbReference>
<dbReference type="InterPro" id="IPR018303">
    <property type="entry name" value="ATPase_P-typ_P_site"/>
</dbReference>
<dbReference type="RefSeq" id="WP_258877310.1">
    <property type="nucleotide sequence ID" value="NZ_CP048914.1"/>
</dbReference>
<evidence type="ECO:0000256" key="10">
    <source>
        <dbReference type="ARBA" id="ARBA00022840"/>
    </source>
</evidence>
<dbReference type="Gene3D" id="1.20.1110.10">
    <property type="entry name" value="Calcium-transporting ATPase, transmembrane domain"/>
    <property type="match status" value="1"/>
</dbReference>
<evidence type="ECO:0000256" key="7">
    <source>
        <dbReference type="ARBA" id="ARBA00022723"/>
    </source>
</evidence>
<dbReference type="FunFam" id="3.40.50.1000:FF:000028">
    <property type="entry name" value="Calcium-transporting P-type ATPase, putative"/>
    <property type="match status" value="1"/>
</dbReference>
<keyword evidence="17" id="KW-1185">Reference proteome</keyword>
<dbReference type="SFLD" id="SFLDG00002">
    <property type="entry name" value="C1.7:_P-type_atpase_like"/>
    <property type="match status" value="1"/>
</dbReference>
<evidence type="ECO:0000256" key="13">
    <source>
        <dbReference type="ARBA" id="ARBA00023136"/>
    </source>
</evidence>
<evidence type="ECO:0000256" key="6">
    <source>
        <dbReference type="ARBA" id="ARBA00022692"/>
    </source>
</evidence>
<keyword evidence="10" id="KW-0067">ATP-binding</keyword>
<dbReference type="AlphaFoldDB" id="A0A7L7KRR4"/>
<keyword evidence="9" id="KW-0106">Calcium</keyword>
<dbReference type="GO" id="GO:0005886">
    <property type="term" value="C:plasma membrane"/>
    <property type="evidence" value="ECO:0007669"/>
    <property type="project" value="UniProtKB-SubCell"/>
</dbReference>
<dbReference type="GO" id="GO:0005388">
    <property type="term" value="F:P-type calcium transporter activity"/>
    <property type="evidence" value="ECO:0007669"/>
    <property type="project" value="UniProtKB-EC"/>
</dbReference>
<evidence type="ECO:0000256" key="9">
    <source>
        <dbReference type="ARBA" id="ARBA00022837"/>
    </source>
</evidence>
<dbReference type="SFLD" id="SFLDF00027">
    <property type="entry name" value="p-type_atpase"/>
    <property type="match status" value="1"/>
</dbReference>
<gene>
    <name evidence="16" type="ORF">G4Z02_07070</name>
</gene>
<feature type="transmembrane region" description="Helical" evidence="14">
    <location>
        <begin position="78"/>
        <end position="97"/>
    </location>
</feature>
<sequence length="882" mass="96167">MKQYVKTRDQLRDELQVDPEQGLTASAVITSRDTHGSNKLEEKQQEGIVHMIIGELTGFLNILLMLAAIVSIIASHHIADGAFIFAIVILNTGLSVFQERKASNAVSALKSISAPHAKVLRDGSWQQLDSTLLVVGDIVLLEAGDYVPADMRLLETTNLKIDESALTGESVPVDKDAEVKLSDPTPIGDRINMAYMSTIVTYGRGLGLVTEVGMKTEIGNIADLLNEVEDEMTPLQRKIDHLGKLLGTVSIVVVILIFAVGLLYNAIGFTDFAILDLFMVSVSLAVAAIPEGLPTVITVVLSLGMRKMATKKAIVKELNAVETLGSTTVISSDKTGTLTQNKMVVQRLFDNNKVLEVTGQGYDFAGEIKGSNENVDLISRIGLLCNDAKIEGDTLIGDPTELALIPLAAKNKLNQEETNKRYPRVDEFPFDSDRKRMSTLHQVDSSYHVYTKGAPDQLLKVCNRYLLNGEIHDIDETFVQVVNLANQGMAHNALRVLGFAYKELSDKKSVKDEEKDLIFVGLVGIIDPPREEVKDAIKICHKAGIRVVMITGDHKLTASAIGKELGIITSDKQAMSGEEIDALSYPEFLDLVRTTNVFARVSPNHKVMIVKALQETGEISSMTGDGVNDAPALKQANIGVAMGITGTDVSKEAADMVLMDDNFTTIVDAVEEGRVIYANIRKFVAYLVSCNVGEVLLIFVAMLLGWGSPLLPIQILWINLVTDSFPAFALGLEKKEYGVMDHDPIDPQASIVDRRMGIAVLFQAVFLTTAVLISYYIGAHVIATDVNLGSTLAFITIITGELLRTYSARSETTTIFKMNPFDNKLINYAALFGMVLLLIVLFVPGINTLFRTNVHLTVGQFFTAFALGFIPLFGGELAKLFK</sequence>
<dbReference type="EC" id="7.2.2.10" evidence="3"/>
<dbReference type="InterPro" id="IPR044492">
    <property type="entry name" value="P_typ_ATPase_HD_dom"/>
</dbReference>
<dbReference type="GO" id="GO:0046872">
    <property type="term" value="F:metal ion binding"/>
    <property type="evidence" value="ECO:0007669"/>
    <property type="project" value="UniProtKB-KW"/>
</dbReference>
<dbReference type="NCBIfam" id="TIGR01494">
    <property type="entry name" value="ATPase_P-type"/>
    <property type="match status" value="4"/>
</dbReference>
<dbReference type="InterPro" id="IPR023299">
    <property type="entry name" value="ATPase_P-typ_cyto_dom_N"/>
</dbReference>
<keyword evidence="4" id="KW-1003">Cell membrane</keyword>
<dbReference type="SUPFAM" id="SSF81653">
    <property type="entry name" value="Calcium ATPase, transduction domain A"/>
    <property type="match status" value="1"/>
</dbReference>
<dbReference type="GO" id="GO:0005524">
    <property type="term" value="F:ATP binding"/>
    <property type="evidence" value="ECO:0007669"/>
    <property type="project" value="UniProtKB-KW"/>
</dbReference>
<dbReference type="GO" id="GO:0030007">
    <property type="term" value="P:intracellular potassium ion homeostasis"/>
    <property type="evidence" value="ECO:0007669"/>
    <property type="project" value="TreeGrafter"/>
</dbReference>
<dbReference type="Gene3D" id="3.40.1110.10">
    <property type="entry name" value="Calcium-transporting ATPase, cytoplasmic domain N"/>
    <property type="match status" value="1"/>
</dbReference>
<proteinExistence type="inferred from homology"/>
<feature type="domain" description="Cation-transporting P-type ATPase N-terminal" evidence="15">
    <location>
        <begin position="2"/>
        <end position="76"/>
    </location>
</feature>
<dbReference type="InterPro" id="IPR036412">
    <property type="entry name" value="HAD-like_sf"/>
</dbReference>
<evidence type="ECO:0000256" key="3">
    <source>
        <dbReference type="ARBA" id="ARBA00012790"/>
    </source>
</evidence>
<feature type="transmembrane region" description="Helical" evidence="14">
    <location>
        <begin position="273"/>
        <end position="303"/>
    </location>
</feature>
<dbReference type="GO" id="GO:0036376">
    <property type="term" value="P:sodium ion export across plasma membrane"/>
    <property type="evidence" value="ECO:0007669"/>
    <property type="project" value="TreeGrafter"/>
</dbReference>
<dbReference type="InterPro" id="IPR004014">
    <property type="entry name" value="ATPase_P-typ_cation-transptr_N"/>
</dbReference>
<dbReference type="InterPro" id="IPR023298">
    <property type="entry name" value="ATPase_P-typ_TM_dom_sf"/>
</dbReference>
<name>A0A7L7KRR4_9MOLU</name>
<evidence type="ECO:0000256" key="5">
    <source>
        <dbReference type="ARBA" id="ARBA00022568"/>
    </source>
</evidence>
<dbReference type="GO" id="GO:0005391">
    <property type="term" value="F:P-type sodium:potassium-exchanging transporter activity"/>
    <property type="evidence" value="ECO:0007669"/>
    <property type="project" value="TreeGrafter"/>
</dbReference>
<protein>
    <recommendedName>
        <fullName evidence="3">P-type Ca(2+) transporter</fullName>
        <ecNumber evidence="3">7.2.2.10</ecNumber>
    </recommendedName>
</protein>
<keyword evidence="6 14" id="KW-0812">Transmembrane</keyword>
<dbReference type="InterPro" id="IPR006408">
    <property type="entry name" value="P-type_ATPase_IIB"/>
</dbReference>
<evidence type="ECO:0000256" key="8">
    <source>
        <dbReference type="ARBA" id="ARBA00022741"/>
    </source>
</evidence>
<dbReference type="Pfam" id="PF00122">
    <property type="entry name" value="E1-E2_ATPase"/>
    <property type="match status" value="1"/>
</dbReference>
<dbReference type="Gene3D" id="2.70.150.10">
    <property type="entry name" value="Calcium-transporting ATPase, cytoplasmic transduction domain A"/>
    <property type="match status" value="1"/>
</dbReference>
<dbReference type="Pfam" id="PF00690">
    <property type="entry name" value="Cation_ATPase_N"/>
    <property type="match status" value="1"/>
</dbReference>
<evidence type="ECO:0000256" key="2">
    <source>
        <dbReference type="ARBA" id="ARBA00005675"/>
    </source>
</evidence>
<dbReference type="SMART" id="SM00831">
    <property type="entry name" value="Cation_ATPase_N"/>
    <property type="match status" value="1"/>
</dbReference>
<dbReference type="PRINTS" id="PR00119">
    <property type="entry name" value="CATATPASE"/>
</dbReference>
<comment type="subcellular location">
    <subcellularLocation>
        <location evidence="1">Cell membrane</location>
        <topology evidence="1">Multi-pass membrane protein</topology>
    </subcellularLocation>
</comment>
<dbReference type="FunFam" id="2.70.150.10:FF:000016">
    <property type="entry name" value="Calcium-transporting P-type ATPase putative"/>
    <property type="match status" value="1"/>
</dbReference>
<feature type="transmembrane region" description="Helical" evidence="14">
    <location>
        <begin position="245"/>
        <end position="267"/>
    </location>
</feature>
<evidence type="ECO:0000313" key="16">
    <source>
        <dbReference type="EMBL" id="QMS85511.1"/>
    </source>
</evidence>
<dbReference type="InterPro" id="IPR059000">
    <property type="entry name" value="ATPase_P-type_domA"/>
</dbReference>
<dbReference type="InterPro" id="IPR001757">
    <property type="entry name" value="P_typ_ATPase"/>
</dbReference>
<keyword evidence="8" id="KW-0547">Nucleotide-binding</keyword>
<keyword evidence="7" id="KW-0479">Metal-binding</keyword>
<accession>A0A7L7KRR4</accession>
<dbReference type="InterPro" id="IPR050510">
    <property type="entry name" value="Cation_transp_ATPase_P-type"/>
</dbReference>
<dbReference type="InterPro" id="IPR006068">
    <property type="entry name" value="ATPase_P-typ_cation-transptr_C"/>
</dbReference>
<dbReference type="SUPFAM" id="SSF81660">
    <property type="entry name" value="Metal cation-transporting ATPase, ATP-binding domain N"/>
    <property type="match status" value="1"/>
</dbReference>
<dbReference type="EMBL" id="CP048914">
    <property type="protein sequence ID" value="QMS85511.1"/>
    <property type="molecule type" value="Genomic_DNA"/>
</dbReference>
<feature type="transmembrane region" description="Helical" evidence="14">
    <location>
        <begin position="713"/>
        <end position="732"/>
    </location>
</feature>
<comment type="similarity">
    <text evidence="2">Belongs to the cation transport ATPase (P-type) (TC 3.A.3) family. Type IIA subfamily.</text>
</comment>
<dbReference type="Proteomes" id="UP000514720">
    <property type="component" value="Chromosome"/>
</dbReference>
<reference evidence="16 17" key="1">
    <citation type="submission" date="2020-02" db="EMBL/GenBank/DDBJ databases">
        <authorList>
            <person name="Zheng R.K."/>
            <person name="Sun C.M."/>
        </authorList>
    </citation>
    <scope>NUCLEOTIDE SEQUENCE [LARGE SCALE GENOMIC DNA]</scope>
    <source>
        <strain evidence="17">zrk13</strain>
    </source>
</reference>
<keyword evidence="11" id="KW-1278">Translocase</keyword>
<dbReference type="Pfam" id="PF00689">
    <property type="entry name" value="Cation_ATPase_C"/>
    <property type="match status" value="1"/>
</dbReference>
<keyword evidence="5" id="KW-0406">Ion transport</keyword>
<dbReference type="InterPro" id="IPR008250">
    <property type="entry name" value="ATPase_P-typ_transduc_dom_A_sf"/>
</dbReference>
<evidence type="ECO:0000259" key="15">
    <source>
        <dbReference type="SMART" id="SM00831"/>
    </source>
</evidence>
<evidence type="ECO:0000256" key="4">
    <source>
        <dbReference type="ARBA" id="ARBA00022475"/>
    </source>
</evidence>
<feature type="transmembrane region" description="Helical" evidence="14">
    <location>
        <begin position="683"/>
        <end position="707"/>
    </location>
</feature>
<dbReference type="InterPro" id="IPR023214">
    <property type="entry name" value="HAD_sf"/>
</dbReference>
<dbReference type="SUPFAM" id="SSF56784">
    <property type="entry name" value="HAD-like"/>
    <property type="match status" value="1"/>
</dbReference>
<dbReference type="SFLD" id="SFLDS00003">
    <property type="entry name" value="Haloacid_Dehalogenase"/>
    <property type="match status" value="1"/>
</dbReference>
<dbReference type="NCBIfam" id="TIGR01517">
    <property type="entry name" value="ATPase-IIB_Ca"/>
    <property type="match status" value="1"/>
</dbReference>
<evidence type="ECO:0000256" key="1">
    <source>
        <dbReference type="ARBA" id="ARBA00004651"/>
    </source>
</evidence>
<dbReference type="SUPFAM" id="SSF81665">
    <property type="entry name" value="Calcium ATPase, transmembrane domain M"/>
    <property type="match status" value="1"/>
</dbReference>
<evidence type="ECO:0000313" key="17">
    <source>
        <dbReference type="Proteomes" id="UP000514720"/>
    </source>
</evidence>
<dbReference type="GO" id="GO:0006883">
    <property type="term" value="P:intracellular sodium ion homeostasis"/>
    <property type="evidence" value="ECO:0007669"/>
    <property type="project" value="TreeGrafter"/>
</dbReference>
<feature type="transmembrane region" description="Helical" evidence="14">
    <location>
        <begin position="788"/>
        <end position="804"/>
    </location>
</feature>
<dbReference type="GO" id="GO:0016887">
    <property type="term" value="F:ATP hydrolysis activity"/>
    <property type="evidence" value="ECO:0007669"/>
    <property type="project" value="InterPro"/>
</dbReference>
<dbReference type="PANTHER" id="PTHR43294">
    <property type="entry name" value="SODIUM/POTASSIUM-TRANSPORTING ATPASE SUBUNIT ALPHA"/>
    <property type="match status" value="1"/>
</dbReference>
<keyword evidence="5" id="KW-0109">Calcium transport</keyword>
<keyword evidence="5" id="KW-0813">Transport</keyword>
<evidence type="ECO:0000256" key="12">
    <source>
        <dbReference type="ARBA" id="ARBA00022989"/>
    </source>
</evidence>
<feature type="transmembrane region" description="Helical" evidence="14">
    <location>
        <begin position="825"/>
        <end position="846"/>
    </location>
</feature>
<feature type="transmembrane region" description="Helical" evidence="14">
    <location>
        <begin position="48"/>
        <end position="72"/>
    </location>
</feature>
<dbReference type="GO" id="GO:1902600">
    <property type="term" value="P:proton transmembrane transport"/>
    <property type="evidence" value="ECO:0007669"/>
    <property type="project" value="TreeGrafter"/>
</dbReference>
<feature type="transmembrane region" description="Helical" evidence="14">
    <location>
        <begin position="758"/>
        <end position="782"/>
    </location>
</feature>
<dbReference type="PRINTS" id="PR00120">
    <property type="entry name" value="HATPASE"/>
</dbReference>
<dbReference type="Pfam" id="PF13246">
    <property type="entry name" value="Cation_ATPase"/>
    <property type="match status" value="1"/>
</dbReference>
<evidence type="ECO:0000256" key="11">
    <source>
        <dbReference type="ARBA" id="ARBA00022967"/>
    </source>
</evidence>
<keyword evidence="13 14" id="KW-0472">Membrane</keyword>
<organism evidence="16 17">
    <name type="scientific">Candidatus Xianfuyuplasma coldseepsis</name>
    <dbReference type="NCBI Taxonomy" id="2782163"/>
    <lineage>
        <taxon>Bacteria</taxon>
        <taxon>Bacillati</taxon>
        <taxon>Mycoplasmatota</taxon>
        <taxon>Mollicutes</taxon>
        <taxon>Candidatus Izemoplasmatales</taxon>
        <taxon>Candidatus Izemoplasmataceae</taxon>
        <taxon>Candidatus Xianfuyuplasma</taxon>
    </lineage>
</organism>
<feature type="transmembrane region" description="Helical" evidence="14">
    <location>
        <begin position="858"/>
        <end position="878"/>
    </location>
</feature>
<dbReference type="GO" id="GO:1990573">
    <property type="term" value="P:potassium ion import across plasma membrane"/>
    <property type="evidence" value="ECO:0007669"/>
    <property type="project" value="TreeGrafter"/>
</dbReference>
<keyword evidence="12 14" id="KW-1133">Transmembrane helix</keyword>
<dbReference type="KEGG" id="xcl:G4Z02_07070"/>
<dbReference type="PROSITE" id="PS00154">
    <property type="entry name" value="ATPASE_E1_E2"/>
    <property type="match status" value="1"/>
</dbReference>